<dbReference type="AlphaFoldDB" id="E1YK13"/>
<evidence type="ECO:0000256" key="1">
    <source>
        <dbReference type="SAM" id="Phobius"/>
    </source>
</evidence>
<reference evidence="2" key="1">
    <citation type="journal article" date="2011" name="Environ. Microbiol.">
        <title>Genomic insights into the metabolic potential of the polycyclic aromatic hydrocarbon degrading sulfate-reducing Deltaproteobacterium N47.</title>
        <authorList>
            <person name="Bergmann F."/>
            <person name="Selesi D."/>
            <person name="Weinmaier T."/>
            <person name="Tischler P."/>
            <person name="Rattei T."/>
            <person name="Meckenstock R.U."/>
        </authorList>
    </citation>
    <scope>NUCLEOTIDE SEQUENCE</scope>
</reference>
<dbReference type="EMBL" id="FR695877">
    <property type="protein sequence ID" value="CBX31617.1"/>
    <property type="molecule type" value="Genomic_DNA"/>
</dbReference>
<proteinExistence type="predicted"/>
<organism evidence="2">
    <name type="scientific">uncultured Desulfobacterium sp</name>
    <dbReference type="NCBI Taxonomy" id="201089"/>
    <lineage>
        <taxon>Bacteria</taxon>
        <taxon>Pseudomonadati</taxon>
        <taxon>Thermodesulfobacteriota</taxon>
        <taxon>Desulfobacteria</taxon>
        <taxon>Desulfobacterales</taxon>
        <taxon>Desulfobacteriaceae</taxon>
        <taxon>Desulfobacterium</taxon>
        <taxon>environmental samples</taxon>
    </lineage>
</organism>
<keyword evidence="1" id="KW-1133">Transmembrane helix</keyword>
<sequence>MTMRMSMRRFTRLTNGFSKKVENLFYAVALHFMYYNFAGLIKHQGLLL</sequence>
<gene>
    <name evidence="2" type="ORF">N47_E51290</name>
</gene>
<evidence type="ECO:0000313" key="2">
    <source>
        <dbReference type="EMBL" id="CBX31617.1"/>
    </source>
</evidence>
<protein>
    <submittedName>
        <fullName evidence="2">Uncharacterized protein</fullName>
    </submittedName>
</protein>
<name>E1YK13_9BACT</name>
<accession>E1YK13</accession>
<feature type="transmembrane region" description="Helical" evidence="1">
    <location>
        <begin position="21"/>
        <end position="41"/>
    </location>
</feature>
<keyword evidence="1" id="KW-0472">Membrane</keyword>
<keyword evidence="1" id="KW-0812">Transmembrane</keyword>